<organism evidence="10 11">
    <name type="scientific">Ralstonia syzygii</name>
    <dbReference type="NCBI Taxonomy" id="28097"/>
    <lineage>
        <taxon>Bacteria</taxon>
        <taxon>Pseudomonadati</taxon>
        <taxon>Pseudomonadota</taxon>
        <taxon>Betaproteobacteria</taxon>
        <taxon>Burkholderiales</taxon>
        <taxon>Burkholderiaceae</taxon>
        <taxon>Ralstonia</taxon>
        <taxon>Ralstonia solanacearum species complex</taxon>
    </lineage>
</organism>
<gene>
    <name evidence="9" type="primary">cobD</name>
    <name evidence="10" type="ORF">GO998_04845</name>
</gene>
<evidence type="ECO:0000256" key="5">
    <source>
        <dbReference type="ARBA" id="ARBA00022573"/>
    </source>
</evidence>
<evidence type="ECO:0000256" key="6">
    <source>
        <dbReference type="ARBA" id="ARBA00022692"/>
    </source>
</evidence>
<name>A0ABX7ZCU6_9RALS</name>
<evidence type="ECO:0000256" key="4">
    <source>
        <dbReference type="ARBA" id="ARBA00022475"/>
    </source>
</evidence>
<dbReference type="NCBIfam" id="TIGR00380">
    <property type="entry name" value="cobal_cbiB"/>
    <property type="match status" value="1"/>
</dbReference>
<evidence type="ECO:0000256" key="7">
    <source>
        <dbReference type="ARBA" id="ARBA00022989"/>
    </source>
</evidence>
<keyword evidence="8 9" id="KW-0472">Membrane</keyword>
<sequence length="331" mass="35242">MMVWPGNVSDLGLPVVALAALAGVGLDRLLGEVPRWHPLVGFGRVAAWIERGLNRRPAARVLSRVAGIAAWCMAVLPFVAITTWIAAQTPDMTRLCAWIADVIALYLAIGARSLRDHIAPIAEALRGGDLPRARGLASRIVSRDLRDANEEAIARAAVESALENGSDAIFAPLFWLVVGGAPGVVLYRLANTLDAMWGYRNARFGSFGWAAARIDDVLNWIPARLTALSYALLGHTADALRCWRSQAPRWSSPNAGPVMASGAGSLRVQLGGMARYDGLDETRPPLGLGRPARATDIRRALALVSRTLGLWLVVLAAGGALAFAGIVRQGV</sequence>
<comment type="pathway">
    <text evidence="2 9">Cofactor biosynthesis; adenosylcobalamin biosynthesis.</text>
</comment>
<evidence type="ECO:0000256" key="9">
    <source>
        <dbReference type="HAMAP-Rule" id="MF_00024"/>
    </source>
</evidence>
<dbReference type="RefSeq" id="WP_211904639.1">
    <property type="nucleotide sequence ID" value="NZ_CP046729.1"/>
</dbReference>
<dbReference type="PANTHER" id="PTHR34308">
    <property type="entry name" value="COBALAMIN BIOSYNTHESIS PROTEIN CBIB"/>
    <property type="match status" value="1"/>
</dbReference>
<dbReference type="InterPro" id="IPR004485">
    <property type="entry name" value="Cobalamin_biosynth_CobD/CbiB"/>
</dbReference>
<evidence type="ECO:0000313" key="11">
    <source>
        <dbReference type="Proteomes" id="UP000677898"/>
    </source>
</evidence>
<evidence type="ECO:0000256" key="3">
    <source>
        <dbReference type="ARBA" id="ARBA00006263"/>
    </source>
</evidence>
<keyword evidence="4 9" id="KW-1003">Cell membrane</keyword>
<keyword evidence="11" id="KW-1185">Reference proteome</keyword>
<evidence type="ECO:0000256" key="8">
    <source>
        <dbReference type="ARBA" id="ARBA00023136"/>
    </source>
</evidence>
<accession>A0ABX7ZCU6</accession>
<keyword evidence="5 9" id="KW-0169">Cobalamin biosynthesis</keyword>
<proteinExistence type="inferred from homology"/>
<comment type="function">
    <text evidence="9">Converts cobyric acid to cobinamide by the addition of aminopropanol on the F carboxylic group.</text>
</comment>
<comment type="subcellular location">
    <subcellularLocation>
        <location evidence="1 9">Cell membrane</location>
        <topology evidence="1 9">Multi-pass membrane protein</topology>
    </subcellularLocation>
</comment>
<comment type="caution">
    <text evidence="9">Lacks conserved residue(s) required for the propagation of feature annotation.</text>
</comment>
<feature type="transmembrane region" description="Helical" evidence="9">
    <location>
        <begin position="61"/>
        <end position="86"/>
    </location>
</feature>
<reference evidence="10 11" key="1">
    <citation type="journal article" date="2021" name="Phytopathology">
        <title>Complete genome sequence of Ralstonia syzygii subsp. indonesiensis strain LLRS-1, isolated from wilted tobacco in China.</title>
        <authorList>
            <person name="Lu C.H."/>
            <person name="Li J.Y."/>
            <person name="Mi M.G."/>
            <person name="Lin Z.L."/>
            <person name="Jiang N."/>
            <person name="Gai X."/>
            <person name="Ma J.H."/>
            <person name="Lei L.P."/>
            <person name="Xia Z.Y."/>
        </authorList>
    </citation>
    <scope>NUCLEOTIDE SEQUENCE [LARGE SCALE GENOMIC DNA]</scope>
    <source>
        <strain evidence="10 11">LLRS-1</strain>
    </source>
</reference>
<evidence type="ECO:0000256" key="2">
    <source>
        <dbReference type="ARBA" id="ARBA00004953"/>
    </source>
</evidence>
<dbReference type="EMBL" id="CP046729">
    <property type="protein sequence ID" value="QUP53135.1"/>
    <property type="molecule type" value="Genomic_DNA"/>
</dbReference>
<evidence type="ECO:0000256" key="1">
    <source>
        <dbReference type="ARBA" id="ARBA00004651"/>
    </source>
</evidence>
<keyword evidence="6 9" id="KW-0812">Transmembrane</keyword>
<keyword evidence="7 9" id="KW-1133">Transmembrane helix</keyword>
<protein>
    <recommendedName>
        <fullName evidence="9">Cobalamin biosynthesis protein CobD</fullName>
    </recommendedName>
</protein>
<feature type="transmembrane region" description="Helical" evidence="9">
    <location>
        <begin position="308"/>
        <end position="327"/>
    </location>
</feature>
<dbReference type="Proteomes" id="UP000677898">
    <property type="component" value="Chromosome"/>
</dbReference>
<comment type="similarity">
    <text evidence="3 9">Belongs to the CobD/CbiB family.</text>
</comment>
<dbReference type="HAMAP" id="MF_00024">
    <property type="entry name" value="CobD_CbiB"/>
    <property type="match status" value="1"/>
</dbReference>
<evidence type="ECO:0000313" key="10">
    <source>
        <dbReference type="EMBL" id="QUP53135.1"/>
    </source>
</evidence>
<dbReference type="PANTHER" id="PTHR34308:SF1">
    <property type="entry name" value="COBALAMIN BIOSYNTHESIS PROTEIN CBIB"/>
    <property type="match status" value="1"/>
</dbReference>
<dbReference type="Pfam" id="PF03186">
    <property type="entry name" value="CobD_Cbib"/>
    <property type="match status" value="1"/>
</dbReference>